<proteinExistence type="predicted"/>
<evidence type="ECO:0000256" key="1">
    <source>
        <dbReference type="SAM" id="SignalP"/>
    </source>
</evidence>
<dbReference type="RefSeq" id="WP_307271541.1">
    <property type="nucleotide sequence ID" value="NZ_JAUSVX010000003.1"/>
</dbReference>
<dbReference type="InterPro" id="IPR032347">
    <property type="entry name" value="DUF4864"/>
</dbReference>
<dbReference type="SUPFAM" id="SSF54427">
    <property type="entry name" value="NTF2-like"/>
    <property type="match status" value="1"/>
</dbReference>
<organism evidence="2 3">
    <name type="scientific">Labrys wisconsinensis</name>
    <dbReference type="NCBI Taxonomy" id="425677"/>
    <lineage>
        <taxon>Bacteria</taxon>
        <taxon>Pseudomonadati</taxon>
        <taxon>Pseudomonadota</taxon>
        <taxon>Alphaproteobacteria</taxon>
        <taxon>Hyphomicrobiales</taxon>
        <taxon>Xanthobacteraceae</taxon>
        <taxon>Labrys</taxon>
    </lineage>
</organism>
<name>A0ABU0J4J8_9HYPH</name>
<keyword evidence="1" id="KW-0732">Signal</keyword>
<feature type="chain" id="PRO_5045762956" description="DUF4864 domain-containing protein" evidence="1">
    <location>
        <begin position="23"/>
        <end position="140"/>
    </location>
</feature>
<sequence length="140" mass="15266">MRIVAAVLIATLAWALPLPGRAQTEADTAAVQGVIRNQLEAFKRDDGAAAYAYAAPNIQRIFPTAEAFMAMVRGVYQPVYRPRQYSFGALESRDGVLVQAVEIVDADGQIWTAVYTLEHEPDGSWKITACHLVRSEGTTA</sequence>
<dbReference type="Pfam" id="PF16156">
    <property type="entry name" value="DUF4864"/>
    <property type="match status" value="1"/>
</dbReference>
<evidence type="ECO:0000313" key="3">
    <source>
        <dbReference type="Proteomes" id="UP001242480"/>
    </source>
</evidence>
<dbReference type="InterPro" id="IPR032710">
    <property type="entry name" value="NTF2-like_dom_sf"/>
</dbReference>
<evidence type="ECO:0000313" key="2">
    <source>
        <dbReference type="EMBL" id="MDQ0469192.1"/>
    </source>
</evidence>
<feature type="signal peptide" evidence="1">
    <location>
        <begin position="1"/>
        <end position="22"/>
    </location>
</feature>
<reference evidence="2 3" key="1">
    <citation type="submission" date="2023-07" db="EMBL/GenBank/DDBJ databases">
        <title>Genomic Encyclopedia of Type Strains, Phase IV (KMG-IV): sequencing the most valuable type-strain genomes for metagenomic binning, comparative biology and taxonomic classification.</title>
        <authorList>
            <person name="Goeker M."/>
        </authorList>
    </citation>
    <scope>NUCLEOTIDE SEQUENCE [LARGE SCALE GENOMIC DNA]</scope>
    <source>
        <strain evidence="2 3">DSM 19619</strain>
    </source>
</reference>
<evidence type="ECO:0008006" key="4">
    <source>
        <dbReference type="Google" id="ProtNLM"/>
    </source>
</evidence>
<comment type="caution">
    <text evidence="2">The sequence shown here is derived from an EMBL/GenBank/DDBJ whole genome shotgun (WGS) entry which is preliminary data.</text>
</comment>
<keyword evidence="3" id="KW-1185">Reference proteome</keyword>
<gene>
    <name evidence="2" type="ORF">QO011_002203</name>
</gene>
<accession>A0ABU0J4J8</accession>
<dbReference type="Proteomes" id="UP001242480">
    <property type="component" value="Unassembled WGS sequence"/>
</dbReference>
<protein>
    <recommendedName>
        <fullName evidence="4">DUF4864 domain-containing protein</fullName>
    </recommendedName>
</protein>
<dbReference type="EMBL" id="JAUSVX010000003">
    <property type="protein sequence ID" value="MDQ0469192.1"/>
    <property type="molecule type" value="Genomic_DNA"/>
</dbReference>